<organism evidence="1 2">
    <name type="scientific">Litoribrevibacter albus</name>
    <dbReference type="NCBI Taxonomy" id="1473156"/>
    <lineage>
        <taxon>Bacteria</taxon>
        <taxon>Pseudomonadati</taxon>
        <taxon>Pseudomonadota</taxon>
        <taxon>Gammaproteobacteria</taxon>
        <taxon>Oceanospirillales</taxon>
        <taxon>Oceanospirillaceae</taxon>
        <taxon>Litoribrevibacter</taxon>
    </lineage>
</organism>
<sequence>MKYLQRISWFPSEQKVIFRDNENTRNWISFKSIREIAHKERADVWWCSEGDFEFVMLRSPD</sequence>
<dbReference type="AlphaFoldDB" id="A0AA37SCB6"/>
<name>A0AA37SCB6_9GAMM</name>
<dbReference type="EMBL" id="BSNM01000015">
    <property type="protein sequence ID" value="GLQ32198.1"/>
    <property type="molecule type" value="Genomic_DNA"/>
</dbReference>
<proteinExistence type="predicted"/>
<dbReference type="Proteomes" id="UP001161389">
    <property type="component" value="Unassembled WGS sequence"/>
</dbReference>
<gene>
    <name evidence="1" type="ORF">GCM10007876_26770</name>
</gene>
<evidence type="ECO:0000313" key="2">
    <source>
        <dbReference type="Proteomes" id="UP001161389"/>
    </source>
</evidence>
<keyword evidence="2" id="KW-1185">Reference proteome</keyword>
<reference evidence="1" key="1">
    <citation type="journal article" date="2014" name="Int. J. Syst. Evol. Microbiol.">
        <title>Complete genome sequence of Corynebacterium casei LMG S-19264T (=DSM 44701T), isolated from a smear-ripened cheese.</title>
        <authorList>
            <consortium name="US DOE Joint Genome Institute (JGI-PGF)"/>
            <person name="Walter F."/>
            <person name="Albersmeier A."/>
            <person name="Kalinowski J."/>
            <person name="Ruckert C."/>
        </authorList>
    </citation>
    <scope>NUCLEOTIDE SEQUENCE</scope>
    <source>
        <strain evidence="1">NBRC 110071</strain>
    </source>
</reference>
<dbReference type="RefSeq" id="WP_284382094.1">
    <property type="nucleotide sequence ID" value="NZ_BSNM01000015.1"/>
</dbReference>
<accession>A0AA37SCB6</accession>
<reference evidence="1" key="2">
    <citation type="submission" date="2023-01" db="EMBL/GenBank/DDBJ databases">
        <title>Draft genome sequence of Litoribrevibacter albus strain NBRC 110071.</title>
        <authorList>
            <person name="Sun Q."/>
            <person name="Mori K."/>
        </authorList>
    </citation>
    <scope>NUCLEOTIDE SEQUENCE</scope>
    <source>
        <strain evidence="1">NBRC 110071</strain>
    </source>
</reference>
<evidence type="ECO:0000313" key="1">
    <source>
        <dbReference type="EMBL" id="GLQ32198.1"/>
    </source>
</evidence>
<comment type="caution">
    <text evidence="1">The sequence shown here is derived from an EMBL/GenBank/DDBJ whole genome shotgun (WGS) entry which is preliminary data.</text>
</comment>
<protein>
    <submittedName>
        <fullName evidence="1">Uncharacterized protein</fullName>
    </submittedName>
</protein>